<feature type="compositionally biased region" description="Basic residues" evidence="1">
    <location>
        <begin position="1095"/>
        <end position="1106"/>
    </location>
</feature>
<dbReference type="AlphaFoldDB" id="A0A4U5N6D4"/>
<name>A0A4U5N6D4_STECR</name>
<organism evidence="3 4">
    <name type="scientific">Steinernema carpocapsae</name>
    <name type="common">Entomopathogenic nematode</name>
    <dbReference type="NCBI Taxonomy" id="34508"/>
    <lineage>
        <taxon>Eukaryota</taxon>
        <taxon>Metazoa</taxon>
        <taxon>Ecdysozoa</taxon>
        <taxon>Nematoda</taxon>
        <taxon>Chromadorea</taxon>
        <taxon>Rhabditida</taxon>
        <taxon>Tylenchina</taxon>
        <taxon>Panagrolaimomorpha</taxon>
        <taxon>Strongyloidoidea</taxon>
        <taxon>Steinernematidae</taxon>
        <taxon>Steinernema</taxon>
    </lineage>
</organism>
<comment type="caution">
    <text evidence="3">The sequence shown here is derived from an EMBL/GenBank/DDBJ whole genome shotgun (WGS) entry which is preliminary data.</text>
</comment>
<protein>
    <submittedName>
        <fullName evidence="3">Uncharacterized protein</fullName>
    </submittedName>
</protein>
<keyword evidence="4" id="KW-1185">Reference proteome</keyword>
<feature type="compositionally biased region" description="Acidic residues" evidence="1">
    <location>
        <begin position="976"/>
        <end position="985"/>
    </location>
</feature>
<feature type="compositionally biased region" description="Acidic residues" evidence="1">
    <location>
        <begin position="593"/>
        <end position="606"/>
    </location>
</feature>
<evidence type="ECO:0000256" key="1">
    <source>
        <dbReference type="SAM" id="MobiDB-lite"/>
    </source>
</evidence>
<sequence>MKKPILVCLFLSLFVLFPTTQTRALSPTTVVIIGAPDYDAQKQLLVQSFGAPELRYEPQGKTTFTLYAANGDPIESIVDLDENFIESAANHGTNRTLVVTSISTSRMSLYELNLLHDIIALVIGGIAIVEIGNESPQTSSVAKNSAFCWAHAKFELLSPNHVLLCNGVDFEDLRPLLSRTSVAAEVPEVVENPSSAYRSVFPCILASAAHTEKKSGSSSGHTSGHAKKHHKARKTIQPHGHRKLQQLRHHKRFGKKIDKFVQRQVRFEDMPMREKKLACRYRKSCYETGKLPQLDFYAAKLEDAVASAKIVENEHTEDESGEKSGSPVIDAEEISELEVKVLCKYRVSCYAEIGLDMSEVNKKKSASLLSGRKAGEKPSGGKPKRRRTMKEVAQIALRKVEEQEKQSARREIPKSVVVEKKLNEMEEKLNQKIACKYRKSCYETGKLPDVSVDVPLYHFTSELKASASKSFFGTKDEKKYFEEMEDDEKKVHCKYRKSCYNSGVLPDIEKETLKEVLQQTVEMDEVPMQVRCKYRKSCYDTGVVPDPKGIKEKQEREAAEKKMRKKTMPMTLDHLRVMCKYRKSCYADKAGEMEDEDEDEEVEEDYAVPKNMQSPEVPRPVKLEPEPVHKTKSAVEEPHKNEEPVSKKEKPSREAKKSAKKEPVEKTEVESPKKGKGKRRIVEAASEEVVVQAAKKGMKSKKPLKEEKVEKKRAPKVEEAKEESSEEEVEVEEPVAVLKKVDLHKNVNRGKKPETESESEEEEEEEKEKKEVKKKKEVKSAKETKNIQKKVKKTESKSSEEEDELKSSCKYRKSCYDSGVVPDAVTEYSILGAVQSFFSDLYTNAMDEGSDKVLDEETRSEQWKFKTLEQRKVDCKYRPSCYESGILPDLDKQTFETVIESIQDSGDTMQQRCKYRKSCYAREQSVEREEPAKEAKQKTLKKVEPVIRREEAKTESAFCKGKHCGQKITEAKKVEGDDDSDEEEEKEHQKAKSKPKTRKPRMDLDEDSEEDMKEIPRPHVDRRNVSASEKLNCKYRPSCYGTGDHIVITPMGKRIQLPDGHKCKSRSSMYYLSCREMLGLPPKEKAPIGPDGRRLCRKKKKDVNAA</sequence>
<feature type="compositionally biased region" description="Basic and acidic residues" evidence="1">
    <location>
        <begin position="619"/>
        <end position="673"/>
    </location>
</feature>
<reference evidence="3 4" key="2">
    <citation type="journal article" date="2019" name="G3 (Bethesda)">
        <title>Hybrid Assembly of the Genome of the Entomopathogenic Nematode Steinernema carpocapsae Identifies the X-Chromosome.</title>
        <authorList>
            <person name="Serra L."/>
            <person name="Macchietto M."/>
            <person name="Macias-Munoz A."/>
            <person name="McGill C.J."/>
            <person name="Rodriguez I.M."/>
            <person name="Rodriguez B."/>
            <person name="Murad R."/>
            <person name="Mortazavi A."/>
        </authorList>
    </citation>
    <scope>NUCLEOTIDE SEQUENCE [LARGE SCALE GENOMIC DNA]</scope>
    <source>
        <strain evidence="3 4">ALL</strain>
    </source>
</reference>
<feature type="compositionally biased region" description="Low complexity" evidence="1">
    <location>
        <begin position="683"/>
        <end position="695"/>
    </location>
</feature>
<reference evidence="3 4" key="1">
    <citation type="journal article" date="2015" name="Genome Biol.">
        <title>Comparative genomics of Steinernema reveals deeply conserved gene regulatory networks.</title>
        <authorList>
            <person name="Dillman A.R."/>
            <person name="Macchietto M."/>
            <person name="Porter C.F."/>
            <person name="Rogers A."/>
            <person name="Williams B."/>
            <person name="Antoshechkin I."/>
            <person name="Lee M.M."/>
            <person name="Goodwin Z."/>
            <person name="Lu X."/>
            <person name="Lewis E.E."/>
            <person name="Goodrich-Blair H."/>
            <person name="Stock S.P."/>
            <person name="Adams B.J."/>
            <person name="Sternberg P.W."/>
            <person name="Mortazavi A."/>
        </authorList>
    </citation>
    <scope>NUCLEOTIDE SEQUENCE [LARGE SCALE GENOMIC DNA]</scope>
    <source>
        <strain evidence="3 4">ALL</strain>
    </source>
</reference>
<feature type="region of interest" description="Disordered" evidence="1">
    <location>
        <begin position="212"/>
        <end position="248"/>
    </location>
</feature>
<dbReference type="Proteomes" id="UP000298663">
    <property type="component" value="Unassembled WGS sequence"/>
</dbReference>
<feature type="region of interest" description="Disordered" evidence="1">
    <location>
        <begin position="971"/>
        <end position="1015"/>
    </location>
</feature>
<evidence type="ECO:0000256" key="2">
    <source>
        <dbReference type="SAM" id="SignalP"/>
    </source>
</evidence>
<feature type="compositionally biased region" description="Basic and acidic residues" evidence="1">
    <location>
        <begin position="1082"/>
        <end position="1094"/>
    </location>
</feature>
<feature type="region of interest" description="Disordered" evidence="1">
    <location>
        <begin position="1081"/>
        <end position="1106"/>
    </location>
</feature>
<evidence type="ECO:0000313" key="4">
    <source>
        <dbReference type="Proteomes" id="UP000298663"/>
    </source>
</evidence>
<feature type="compositionally biased region" description="Basic and acidic residues" evidence="1">
    <location>
        <begin position="739"/>
        <end position="755"/>
    </location>
</feature>
<keyword evidence="2" id="KW-0732">Signal</keyword>
<feature type="compositionally biased region" description="Basic and acidic residues" evidence="1">
    <location>
        <begin position="703"/>
        <end position="723"/>
    </location>
</feature>
<accession>A0A4U5N6D4</accession>
<feature type="compositionally biased region" description="Basic residues" evidence="1">
    <location>
        <begin position="224"/>
        <end position="248"/>
    </location>
</feature>
<feature type="compositionally biased region" description="Acidic residues" evidence="1">
    <location>
        <begin position="756"/>
        <end position="766"/>
    </location>
</feature>
<dbReference type="EMBL" id="AZBU02000005">
    <property type="protein sequence ID" value="TKR78078.1"/>
    <property type="molecule type" value="Genomic_DNA"/>
</dbReference>
<proteinExistence type="predicted"/>
<dbReference type="OrthoDB" id="5841829at2759"/>
<feature type="chain" id="PRO_5020681108" evidence="2">
    <location>
        <begin position="25"/>
        <end position="1106"/>
    </location>
</feature>
<feature type="region of interest" description="Disordered" evidence="1">
    <location>
        <begin position="366"/>
        <end position="388"/>
    </location>
</feature>
<feature type="compositionally biased region" description="Acidic residues" evidence="1">
    <location>
        <begin position="724"/>
        <end position="733"/>
    </location>
</feature>
<evidence type="ECO:0000313" key="3">
    <source>
        <dbReference type="EMBL" id="TKR78078.1"/>
    </source>
</evidence>
<feature type="compositionally biased region" description="Basic residues" evidence="1">
    <location>
        <begin position="989"/>
        <end position="999"/>
    </location>
</feature>
<gene>
    <name evidence="3" type="ORF">L596_018942</name>
</gene>
<feature type="region of interest" description="Disordered" evidence="1">
    <location>
        <begin position="590"/>
        <end position="808"/>
    </location>
</feature>
<feature type="signal peptide" evidence="2">
    <location>
        <begin position="1"/>
        <end position="24"/>
    </location>
</feature>